<reference evidence="9 10" key="1">
    <citation type="journal article" date="2020" name="Elife">
        <title>Loss of centromere function drives karyotype evolution in closely related Malassezia species.</title>
        <authorList>
            <person name="Sankaranarayanan S.R."/>
            <person name="Ianiri G."/>
            <person name="Coelho M.A."/>
            <person name="Reza M.H."/>
            <person name="Thimmappa B.C."/>
            <person name="Ganguly P."/>
            <person name="Vadnala R.N."/>
            <person name="Sun S."/>
            <person name="Siddharthan R."/>
            <person name="Tellgren-Roth C."/>
            <person name="Dawson T.L."/>
            <person name="Heitman J."/>
            <person name="Sanyal K."/>
        </authorList>
    </citation>
    <scope>NUCLEOTIDE SEQUENCE [LARGE SCALE GENOMIC DNA]</scope>
    <source>
        <strain evidence="9">CBS14141</strain>
    </source>
</reference>
<dbReference type="Pfam" id="PF00756">
    <property type="entry name" value="Esterase"/>
    <property type="match status" value="1"/>
</dbReference>
<proteinExistence type="inferred from homology"/>
<comment type="catalytic activity">
    <reaction evidence="7">
        <text>a monoacylglycerol + H2O = glycerol + a fatty acid + H(+)</text>
        <dbReference type="Rhea" id="RHEA:15245"/>
        <dbReference type="ChEBI" id="CHEBI:15377"/>
        <dbReference type="ChEBI" id="CHEBI:15378"/>
        <dbReference type="ChEBI" id="CHEBI:17408"/>
        <dbReference type="ChEBI" id="CHEBI:17754"/>
        <dbReference type="ChEBI" id="CHEBI:28868"/>
    </reaction>
</comment>
<dbReference type="SUPFAM" id="SSF53474">
    <property type="entry name" value="alpha/beta-Hydrolases"/>
    <property type="match status" value="1"/>
</dbReference>
<keyword evidence="10" id="KW-1185">Reference proteome</keyword>
<keyword evidence="4 8" id="KW-0719">Serine esterase</keyword>
<dbReference type="Proteomes" id="UP000818624">
    <property type="component" value="Chromosome 2"/>
</dbReference>
<evidence type="ECO:0000256" key="6">
    <source>
        <dbReference type="ARBA" id="ARBA00047591"/>
    </source>
</evidence>
<dbReference type="InterPro" id="IPR000801">
    <property type="entry name" value="Esterase-like"/>
</dbReference>
<evidence type="ECO:0000256" key="7">
    <source>
        <dbReference type="ARBA" id="ARBA00048461"/>
    </source>
</evidence>
<keyword evidence="5 8" id="KW-0378">Hydrolase</keyword>
<protein>
    <recommendedName>
        <fullName evidence="3 8">S-formylglutathione hydrolase</fullName>
        <ecNumber evidence="2 8">3.1.2.12</ecNumber>
    </recommendedName>
</protein>
<name>A0ABY8ESE4_MALFU</name>
<dbReference type="EMBL" id="CP046235">
    <property type="protein sequence ID" value="WFD47345.1"/>
    <property type="molecule type" value="Genomic_DNA"/>
</dbReference>
<evidence type="ECO:0000256" key="3">
    <source>
        <dbReference type="ARBA" id="ARBA00016774"/>
    </source>
</evidence>
<dbReference type="GO" id="GO:0018738">
    <property type="term" value="F:S-formylglutathione hydrolase activity"/>
    <property type="evidence" value="ECO:0007669"/>
    <property type="project" value="UniProtKB-EC"/>
</dbReference>
<comment type="similarity">
    <text evidence="1 8">Belongs to the esterase D family.</text>
</comment>
<evidence type="ECO:0000313" key="9">
    <source>
        <dbReference type="EMBL" id="WFD47345.1"/>
    </source>
</evidence>
<comment type="function">
    <text evidence="8">Serine hydrolase involved in the detoxification of formaldehyde.</text>
</comment>
<dbReference type="InterPro" id="IPR014186">
    <property type="entry name" value="S-formylglutathione_hydrol"/>
</dbReference>
<comment type="subcellular location">
    <subcellularLocation>
        <location evidence="8">Cytoplasm</location>
    </subcellularLocation>
</comment>
<evidence type="ECO:0000256" key="1">
    <source>
        <dbReference type="ARBA" id="ARBA00005622"/>
    </source>
</evidence>
<evidence type="ECO:0000256" key="2">
    <source>
        <dbReference type="ARBA" id="ARBA00012479"/>
    </source>
</evidence>
<dbReference type="Gene3D" id="3.40.50.1820">
    <property type="entry name" value="alpha/beta hydrolase"/>
    <property type="match status" value="1"/>
</dbReference>
<evidence type="ECO:0000313" key="10">
    <source>
        <dbReference type="Proteomes" id="UP000818624"/>
    </source>
</evidence>
<comment type="catalytic activity">
    <reaction evidence="8">
        <text>S-formylglutathione + H2O = formate + glutathione + H(+)</text>
        <dbReference type="Rhea" id="RHEA:14961"/>
        <dbReference type="ChEBI" id="CHEBI:15377"/>
        <dbReference type="ChEBI" id="CHEBI:15378"/>
        <dbReference type="ChEBI" id="CHEBI:15740"/>
        <dbReference type="ChEBI" id="CHEBI:57688"/>
        <dbReference type="ChEBI" id="CHEBI:57925"/>
        <dbReference type="EC" id="3.1.2.12"/>
    </reaction>
</comment>
<evidence type="ECO:0000256" key="5">
    <source>
        <dbReference type="ARBA" id="ARBA00022801"/>
    </source>
</evidence>
<dbReference type="EC" id="3.1.2.12" evidence="2 8"/>
<dbReference type="PANTHER" id="PTHR10061">
    <property type="entry name" value="S-FORMYLGLUTATHIONE HYDROLASE"/>
    <property type="match status" value="1"/>
</dbReference>
<accession>A0ABY8ESE4</accession>
<keyword evidence="8" id="KW-0963">Cytoplasm</keyword>
<comment type="catalytic activity">
    <reaction evidence="6">
        <text>a diacylglycerol + H2O = a monoacylglycerol + a fatty acid + H(+)</text>
        <dbReference type="Rhea" id="RHEA:32731"/>
        <dbReference type="ChEBI" id="CHEBI:15377"/>
        <dbReference type="ChEBI" id="CHEBI:15378"/>
        <dbReference type="ChEBI" id="CHEBI:17408"/>
        <dbReference type="ChEBI" id="CHEBI:18035"/>
        <dbReference type="ChEBI" id="CHEBI:28868"/>
    </reaction>
</comment>
<dbReference type="PANTHER" id="PTHR10061:SF0">
    <property type="entry name" value="S-FORMYLGLUTATHIONE HYDROLASE"/>
    <property type="match status" value="1"/>
</dbReference>
<evidence type="ECO:0000256" key="4">
    <source>
        <dbReference type="ARBA" id="ARBA00022487"/>
    </source>
</evidence>
<organism evidence="9 10">
    <name type="scientific">Malassezia furfur</name>
    <name type="common">Pityriasis versicolor infection agent</name>
    <name type="synonym">Pityrosporum furfur</name>
    <dbReference type="NCBI Taxonomy" id="55194"/>
    <lineage>
        <taxon>Eukaryota</taxon>
        <taxon>Fungi</taxon>
        <taxon>Dikarya</taxon>
        <taxon>Basidiomycota</taxon>
        <taxon>Ustilaginomycotina</taxon>
        <taxon>Malasseziomycetes</taxon>
        <taxon>Malasseziales</taxon>
        <taxon>Malasseziaceae</taxon>
        <taxon>Malassezia</taxon>
    </lineage>
</organism>
<evidence type="ECO:0000256" key="8">
    <source>
        <dbReference type="RuleBase" id="RU363068"/>
    </source>
</evidence>
<sequence length="296" mass="32449">MSFSVQSQNKVFDGVLTKYAFTSSALGGLETKINVFVPPKASSSTKAPVLYYLAGLTCTEDNGAQKGAFFEAAAQEGIAIVFPDTSPRGANIDGEDESWDFGTGTWTPLTPGAGFYLNATKSPWNKYYNMYDFVTKELPEKLKASNLPLDLEKSSIFGHSMGGHGALVLYLREFGTYRSVSAFAPICHPTACPWGEKAFNGYLEGGMEAGKEYDAVELLGKLGKTNVDILVDCGLADNFYKQKQLLPETLTEAAKKAGIDTSRVQVNMRDGYDHSYFFISTFGPEHIRWHAKFLRA</sequence>
<dbReference type="InterPro" id="IPR029058">
    <property type="entry name" value="AB_hydrolase_fold"/>
</dbReference>
<dbReference type="NCBIfam" id="TIGR02821">
    <property type="entry name" value="fghA_ester_D"/>
    <property type="match status" value="1"/>
</dbReference>
<gene>
    <name evidence="9" type="ORF">GLX27_001996</name>
</gene>